<evidence type="ECO:0000313" key="4">
    <source>
        <dbReference type="Proteomes" id="UP000237222"/>
    </source>
</evidence>
<evidence type="ECO:0000256" key="1">
    <source>
        <dbReference type="SAM" id="SignalP"/>
    </source>
</evidence>
<dbReference type="OrthoDB" id="334910at2"/>
<evidence type="ECO:0000313" key="3">
    <source>
        <dbReference type="EMBL" id="RNL60973.1"/>
    </source>
</evidence>
<reference evidence="3 5" key="2">
    <citation type="submission" date="2018-10" db="EMBL/GenBank/DDBJ databases">
        <title>Draft genome sequence of Zhongshania sp. DSW25-10.</title>
        <authorList>
            <person name="Oh J."/>
        </authorList>
    </citation>
    <scope>NUCLEOTIDE SEQUENCE [LARGE SCALE GENOMIC DNA]</scope>
    <source>
        <strain evidence="3 5">DSW25-10</strain>
    </source>
</reference>
<dbReference type="Proteomes" id="UP000274695">
    <property type="component" value="Unassembled WGS sequence"/>
</dbReference>
<dbReference type="Pfam" id="PF11220">
    <property type="entry name" value="DUF3015"/>
    <property type="match status" value="1"/>
</dbReference>
<dbReference type="EMBL" id="PQGG01000007">
    <property type="protein sequence ID" value="POP54220.1"/>
    <property type="molecule type" value="Genomic_DNA"/>
</dbReference>
<protein>
    <submittedName>
        <fullName evidence="3">DUF3015 domain-containing protein</fullName>
    </submittedName>
</protein>
<dbReference type="Proteomes" id="UP000237222">
    <property type="component" value="Unassembled WGS sequence"/>
</dbReference>
<name>A0A2S4HK05_9GAMM</name>
<feature type="chain" id="PRO_5015422993" evidence="1">
    <location>
        <begin position="20"/>
        <end position="160"/>
    </location>
</feature>
<gene>
    <name evidence="2" type="ORF">C0068_02835</name>
    <name evidence="3" type="ORF">D0911_13325</name>
</gene>
<organism evidence="2 4">
    <name type="scientific">Zhongshania marina</name>
    <dbReference type="NCBI Taxonomy" id="2304603"/>
    <lineage>
        <taxon>Bacteria</taxon>
        <taxon>Pseudomonadati</taxon>
        <taxon>Pseudomonadota</taxon>
        <taxon>Gammaproteobacteria</taxon>
        <taxon>Cellvibrionales</taxon>
        <taxon>Spongiibacteraceae</taxon>
        <taxon>Zhongshania</taxon>
    </lineage>
</organism>
<dbReference type="InterPro" id="IPR021383">
    <property type="entry name" value="DUF3015"/>
</dbReference>
<keyword evidence="1" id="KW-0732">Signal</keyword>
<reference evidence="2" key="1">
    <citation type="submission" date="2018-01" db="EMBL/GenBank/DDBJ databases">
        <authorList>
            <person name="Yu X.-D."/>
        </authorList>
    </citation>
    <scope>NUCLEOTIDE SEQUENCE</scope>
    <source>
        <strain evidence="2">ZX-21</strain>
    </source>
</reference>
<dbReference type="EMBL" id="RHGB01000014">
    <property type="protein sequence ID" value="RNL60973.1"/>
    <property type="molecule type" value="Genomic_DNA"/>
</dbReference>
<proteinExistence type="predicted"/>
<keyword evidence="5" id="KW-1185">Reference proteome</keyword>
<sequence length="160" mass="16391">MKKLFIASAVLACSSASFAVAPGGPNCGWGNMLFAGQSGLPSHLVASITNGTSGNNTFGMTSGTNGCSADGTLTYGGKKMVNVGAIMDEFSEDVARGDGEALTAVAVSLGVSAEDRPAFKESLHNNFDLLFPSADVQADSVMASIVAIMKQDQRLAKYVS</sequence>
<evidence type="ECO:0000313" key="5">
    <source>
        <dbReference type="Proteomes" id="UP000274695"/>
    </source>
</evidence>
<comment type="caution">
    <text evidence="2">The sequence shown here is derived from an EMBL/GenBank/DDBJ whole genome shotgun (WGS) entry which is preliminary data.</text>
</comment>
<accession>A0A2S4HK05</accession>
<dbReference type="AlphaFoldDB" id="A0A2S4HK05"/>
<feature type="signal peptide" evidence="1">
    <location>
        <begin position="1"/>
        <end position="19"/>
    </location>
</feature>
<dbReference type="RefSeq" id="WP_103682981.1">
    <property type="nucleotide sequence ID" value="NZ_PQGG01000007.1"/>
</dbReference>
<evidence type="ECO:0000313" key="2">
    <source>
        <dbReference type="EMBL" id="POP54220.1"/>
    </source>
</evidence>